<keyword evidence="5 9" id="KW-1133">Transmembrane helix</keyword>
<keyword evidence="11" id="KW-1185">Reference proteome</keyword>
<dbReference type="OrthoDB" id="5843172at2759"/>
<keyword evidence="7" id="KW-0675">Receptor</keyword>
<dbReference type="InterPro" id="IPR013783">
    <property type="entry name" value="Ig-like_fold"/>
</dbReference>
<name>A0A9C6XUE6_FRAOC</name>
<organism evidence="11 12">
    <name type="scientific">Frankliniella occidentalis</name>
    <name type="common">Western flower thrips</name>
    <name type="synonym">Euthrips occidentalis</name>
    <dbReference type="NCBI Taxonomy" id="133901"/>
    <lineage>
        <taxon>Eukaryota</taxon>
        <taxon>Metazoa</taxon>
        <taxon>Ecdysozoa</taxon>
        <taxon>Arthropoda</taxon>
        <taxon>Hexapoda</taxon>
        <taxon>Insecta</taxon>
        <taxon>Pterygota</taxon>
        <taxon>Neoptera</taxon>
        <taxon>Paraneoptera</taxon>
        <taxon>Thysanoptera</taxon>
        <taxon>Terebrantia</taxon>
        <taxon>Thripoidea</taxon>
        <taxon>Thripidae</taxon>
        <taxon>Frankliniella</taxon>
    </lineage>
</organism>
<evidence type="ECO:0000313" key="11">
    <source>
        <dbReference type="Proteomes" id="UP000504606"/>
    </source>
</evidence>
<dbReference type="KEGG" id="foc:127751554"/>
<dbReference type="GO" id="GO:0005886">
    <property type="term" value="C:plasma membrane"/>
    <property type="evidence" value="ECO:0007669"/>
    <property type="project" value="TreeGrafter"/>
</dbReference>
<reference evidence="12" key="1">
    <citation type="submission" date="2025-08" db="UniProtKB">
        <authorList>
            <consortium name="RefSeq"/>
        </authorList>
    </citation>
    <scope>IDENTIFICATION</scope>
    <source>
        <tissue evidence="12">Whole organism</tissue>
    </source>
</reference>
<dbReference type="PANTHER" id="PTHR46877">
    <property type="entry name" value="EPH RECEPTOR A5"/>
    <property type="match status" value="1"/>
</dbReference>
<proteinExistence type="predicted"/>
<dbReference type="GO" id="GO:0005524">
    <property type="term" value="F:ATP binding"/>
    <property type="evidence" value="ECO:0007669"/>
    <property type="project" value="UniProtKB-KW"/>
</dbReference>
<evidence type="ECO:0000256" key="3">
    <source>
        <dbReference type="ARBA" id="ARBA00022741"/>
    </source>
</evidence>
<keyword evidence="3" id="KW-0547">Nucleotide-binding</keyword>
<evidence type="ECO:0000256" key="4">
    <source>
        <dbReference type="ARBA" id="ARBA00022840"/>
    </source>
</evidence>
<evidence type="ECO:0000256" key="1">
    <source>
        <dbReference type="ARBA" id="ARBA00004167"/>
    </source>
</evidence>
<evidence type="ECO:0000256" key="8">
    <source>
        <dbReference type="SAM" id="MobiDB-lite"/>
    </source>
</evidence>
<dbReference type="PANTHER" id="PTHR46877:SF14">
    <property type="entry name" value="RECEPTOR PROTEIN-TYROSINE KINASE"/>
    <property type="match status" value="1"/>
</dbReference>
<sequence>MNCFHENRDKLPGPPQNVRVEPIDSQSVRVKWDPPVKNPHTVQVYRVFYRQIGSKPLKNDTNGTSVILVGLKENAEYECVVKAGNHMGTSTLTEPIVFSTSTDKYITSSTSIGDDSSHVGVAVGVVMALLIVLAVVAGAVWFLRSRHLLGRKHPGGVAFENPSYLREVNMDHIQVPQGQPGENPLATVLNGAANGSALSTLSGAANGNGLAGASAGHGAGWKHESLHVPAQQQEVAPSLYEELKLGQDGAGFKKLKP</sequence>
<keyword evidence="4" id="KW-0067">ATP-binding</keyword>
<keyword evidence="2 9" id="KW-0812">Transmembrane</keyword>
<evidence type="ECO:0000256" key="6">
    <source>
        <dbReference type="ARBA" id="ARBA00023136"/>
    </source>
</evidence>
<feature type="domain" description="Fibronectin type-III" evidence="10">
    <location>
        <begin position="14"/>
        <end position="103"/>
    </location>
</feature>
<dbReference type="AlphaFoldDB" id="A0A9C6XUE6"/>
<feature type="transmembrane region" description="Helical" evidence="9">
    <location>
        <begin position="119"/>
        <end position="143"/>
    </location>
</feature>
<comment type="subcellular location">
    <subcellularLocation>
        <location evidence="1">Membrane</location>
        <topology evidence="1">Single-pass membrane protein</topology>
    </subcellularLocation>
</comment>
<dbReference type="InterPro" id="IPR036116">
    <property type="entry name" value="FN3_sf"/>
</dbReference>
<dbReference type="GeneID" id="127751554"/>
<feature type="region of interest" description="Disordered" evidence="8">
    <location>
        <begin position="1"/>
        <end position="20"/>
    </location>
</feature>
<evidence type="ECO:0000256" key="9">
    <source>
        <dbReference type="SAM" id="Phobius"/>
    </source>
</evidence>
<evidence type="ECO:0000259" key="10">
    <source>
        <dbReference type="PROSITE" id="PS50853"/>
    </source>
</evidence>
<evidence type="ECO:0000313" key="12">
    <source>
        <dbReference type="RefSeq" id="XP_052131232.1"/>
    </source>
</evidence>
<protein>
    <submittedName>
        <fullName evidence="12">Uncharacterized protein LOC127751554</fullName>
    </submittedName>
</protein>
<dbReference type="SMART" id="SM00060">
    <property type="entry name" value="FN3"/>
    <property type="match status" value="1"/>
</dbReference>
<dbReference type="PROSITE" id="PS50853">
    <property type="entry name" value="FN3"/>
    <property type="match status" value="1"/>
</dbReference>
<dbReference type="InterPro" id="IPR003961">
    <property type="entry name" value="FN3_dom"/>
</dbReference>
<dbReference type="Pfam" id="PF00041">
    <property type="entry name" value="fn3"/>
    <property type="match status" value="1"/>
</dbReference>
<dbReference type="InterPro" id="IPR050449">
    <property type="entry name" value="Ephrin_rcpt_TKs"/>
</dbReference>
<evidence type="ECO:0000256" key="7">
    <source>
        <dbReference type="ARBA" id="ARBA00023170"/>
    </source>
</evidence>
<dbReference type="SUPFAM" id="SSF49265">
    <property type="entry name" value="Fibronectin type III"/>
    <property type="match status" value="1"/>
</dbReference>
<gene>
    <name evidence="12" type="primary">LOC127751554</name>
</gene>
<keyword evidence="6 9" id="KW-0472">Membrane</keyword>
<dbReference type="CDD" id="cd00063">
    <property type="entry name" value="FN3"/>
    <property type="match status" value="1"/>
</dbReference>
<dbReference type="Proteomes" id="UP000504606">
    <property type="component" value="Unplaced"/>
</dbReference>
<evidence type="ECO:0000256" key="2">
    <source>
        <dbReference type="ARBA" id="ARBA00022692"/>
    </source>
</evidence>
<dbReference type="RefSeq" id="XP_052131232.1">
    <property type="nucleotide sequence ID" value="XM_052275272.1"/>
</dbReference>
<evidence type="ECO:0000256" key="5">
    <source>
        <dbReference type="ARBA" id="ARBA00022989"/>
    </source>
</evidence>
<feature type="compositionally biased region" description="Basic and acidic residues" evidence="8">
    <location>
        <begin position="1"/>
        <end position="11"/>
    </location>
</feature>
<dbReference type="Gene3D" id="2.60.40.10">
    <property type="entry name" value="Immunoglobulins"/>
    <property type="match status" value="1"/>
</dbReference>
<accession>A0A9C6XUE6</accession>